<dbReference type="Proteomes" id="UP001497497">
    <property type="component" value="Unassembled WGS sequence"/>
</dbReference>
<dbReference type="AlphaFoldDB" id="A0AAV2IRJ8"/>
<reference evidence="1 2" key="1">
    <citation type="submission" date="2024-04" db="EMBL/GenBank/DDBJ databases">
        <authorList>
            <consortium name="Genoscope - CEA"/>
            <person name="William W."/>
        </authorList>
    </citation>
    <scope>NUCLEOTIDE SEQUENCE [LARGE SCALE GENOMIC DNA]</scope>
</reference>
<gene>
    <name evidence="1" type="ORF">GSLYS_00022208001</name>
</gene>
<evidence type="ECO:0000313" key="2">
    <source>
        <dbReference type="Proteomes" id="UP001497497"/>
    </source>
</evidence>
<keyword evidence="2" id="KW-1185">Reference proteome</keyword>
<organism evidence="1 2">
    <name type="scientific">Lymnaea stagnalis</name>
    <name type="common">Great pond snail</name>
    <name type="synonym">Helix stagnalis</name>
    <dbReference type="NCBI Taxonomy" id="6523"/>
    <lineage>
        <taxon>Eukaryota</taxon>
        <taxon>Metazoa</taxon>
        <taxon>Spiralia</taxon>
        <taxon>Lophotrochozoa</taxon>
        <taxon>Mollusca</taxon>
        <taxon>Gastropoda</taxon>
        <taxon>Heterobranchia</taxon>
        <taxon>Euthyneura</taxon>
        <taxon>Panpulmonata</taxon>
        <taxon>Hygrophila</taxon>
        <taxon>Lymnaeoidea</taxon>
        <taxon>Lymnaeidae</taxon>
        <taxon>Lymnaea</taxon>
    </lineage>
</organism>
<proteinExistence type="predicted"/>
<accession>A0AAV2IRJ8</accession>
<dbReference type="EMBL" id="CAXITT010002032">
    <property type="protein sequence ID" value="CAL1548891.1"/>
    <property type="molecule type" value="Genomic_DNA"/>
</dbReference>
<evidence type="ECO:0000313" key="1">
    <source>
        <dbReference type="EMBL" id="CAL1548891.1"/>
    </source>
</evidence>
<protein>
    <submittedName>
        <fullName evidence="1">Uncharacterized protein</fullName>
    </submittedName>
</protein>
<name>A0AAV2IRJ8_LYMST</name>
<comment type="caution">
    <text evidence="1">The sequence shown here is derived from an EMBL/GenBank/DDBJ whole genome shotgun (WGS) entry which is preliminary data.</text>
</comment>
<sequence length="77" mass="8480">MATNAVRSFIRTFGSSASIPPRMPAPPRALNRWRRVTGTVSARRESHSYYTDVESRPRVLISGSLGQLGPGLAKILR</sequence>